<dbReference type="SMART" id="SM00220">
    <property type="entry name" value="S_TKc"/>
    <property type="match status" value="1"/>
</dbReference>
<dbReference type="Pfam" id="PF12931">
    <property type="entry name" value="TPR_Sec16"/>
    <property type="match status" value="1"/>
</dbReference>
<keyword evidence="10" id="KW-0067">ATP-binding</keyword>
<feature type="region of interest" description="Disordered" evidence="14">
    <location>
        <begin position="119"/>
        <end position="139"/>
    </location>
</feature>
<accession>A0AAE0QQG4</accession>
<dbReference type="InterPro" id="IPR000719">
    <property type="entry name" value="Prot_kinase_dom"/>
</dbReference>
<dbReference type="Proteomes" id="UP001274896">
    <property type="component" value="Unassembled WGS sequence"/>
</dbReference>
<keyword evidence="11" id="KW-0931">ER-Golgi transport</keyword>
<evidence type="ECO:0000256" key="4">
    <source>
        <dbReference type="ARBA" id="ARBA00022448"/>
    </source>
</evidence>
<evidence type="ECO:0000256" key="7">
    <source>
        <dbReference type="ARBA" id="ARBA00022741"/>
    </source>
</evidence>
<dbReference type="PROSITE" id="PS50011">
    <property type="entry name" value="PROTEIN_KINASE_DOM"/>
    <property type="match status" value="1"/>
</dbReference>
<dbReference type="EMBL" id="JAUCMX010000012">
    <property type="protein sequence ID" value="KAK3529063.1"/>
    <property type="molecule type" value="Genomic_DNA"/>
</dbReference>
<comment type="similarity">
    <text evidence="2">Belongs to the protein kinase superfamily. CAMK Ser/Thr protein kinase family. PIM subfamily.</text>
</comment>
<evidence type="ECO:0000256" key="2">
    <source>
        <dbReference type="ARBA" id="ARBA00005505"/>
    </source>
</evidence>
<dbReference type="Gene3D" id="1.10.510.10">
    <property type="entry name" value="Transferase(Phosphotransferase) domain 1"/>
    <property type="match status" value="1"/>
</dbReference>
<evidence type="ECO:0000313" key="17">
    <source>
        <dbReference type="Proteomes" id="UP001274896"/>
    </source>
</evidence>
<keyword evidence="8" id="KW-0418">Kinase</keyword>
<evidence type="ECO:0000313" key="16">
    <source>
        <dbReference type="EMBL" id="KAK3529063.1"/>
    </source>
</evidence>
<dbReference type="InterPro" id="IPR051138">
    <property type="entry name" value="PIM_Ser/Thr_kinase"/>
</dbReference>
<protein>
    <recommendedName>
        <fullName evidence="3">non-specific serine/threonine protein kinase</fullName>
        <ecNumber evidence="3">2.7.11.1</ecNumber>
    </recommendedName>
</protein>
<evidence type="ECO:0000256" key="11">
    <source>
        <dbReference type="ARBA" id="ARBA00022892"/>
    </source>
</evidence>
<evidence type="ECO:0000256" key="6">
    <source>
        <dbReference type="ARBA" id="ARBA00022679"/>
    </source>
</evidence>
<feature type="domain" description="Protein kinase" evidence="15">
    <location>
        <begin position="413"/>
        <end position="657"/>
    </location>
</feature>
<reference evidence="16" key="1">
    <citation type="submission" date="2023-06" db="EMBL/GenBank/DDBJ databases">
        <title>Male Hemibagrus guttatus genome.</title>
        <authorList>
            <person name="Bian C."/>
        </authorList>
    </citation>
    <scope>NUCLEOTIDE SEQUENCE</scope>
    <source>
        <strain evidence="16">Male_cb2023</strain>
        <tissue evidence="16">Muscle</tissue>
    </source>
</reference>
<keyword evidence="5" id="KW-0723">Serine/threonine-protein kinase</keyword>
<feature type="compositionally biased region" description="Basic and acidic residues" evidence="14">
    <location>
        <begin position="119"/>
        <end position="129"/>
    </location>
</feature>
<dbReference type="GO" id="GO:0004674">
    <property type="term" value="F:protein serine/threonine kinase activity"/>
    <property type="evidence" value="ECO:0007669"/>
    <property type="project" value="UniProtKB-KW"/>
</dbReference>
<keyword evidence="7" id="KW-0547">Nucleotide-binding</keyword>
<evidence type="ECO:0000256" key="13">
    <source>
        <dbReference type="ARBA" id="ARBA00048679"/>
    </source>
</evidence>
<evidence type="ECO:0000256" key="9">
    <source>
        <dbReference type="ARBA" id="ARBA00022824"/>
    </source>
</evidence>
<dbReference type="EC" id="2.7.11.1" evidence="3"/>
<proteinExistence type="inferred from homology"/>
<comment type="catalytic activity">
    <reaction evidence="13">
        <text>L-seryl-[protein] + ATP = O-phospho-L-seryl-[protein] + ADP + H(+)</text>
        <dbReference type="Rhea" id="RHEA:17989"/>
        <dbReference type="Rhea" id="RHEA-COMP:9863"/>
        <dbReference type="Rhea" id="RHEA-COMP:11604"/>
        <dbReference type="ChEBI" id="CHEBI:15378"/>
        <dbReference type="ChEBI" id="CHEBI:29999"/>
        <dbReference type="ChEBI" id="CHEBI:30616"/>
        <dbReference type="ChEBI" id="CHEBI:83421"/>
        <dbReference type="ChEBI" id="CHEBI:456216"/>
        <dbReference type="EC" id="2.7.11.1"/>
    </reaction>
</comment>
<dbReference type="InterPro" id="IPR011009">
    <property type="entry name" value="Kinase-like_dom_sf"/>
</dbReference>
<evidence type="ECO:0000256" key="1">
    <source>
        <dbReference type="ARBA" id="ARBA00004240"/>
    </source>
</evidence>
<evidence type="ECO:0000256" key="10">
    <source>
        <dbReference type="ARBA" id="ARBA00022840"/>
    </source>
</evidence>
<evidence type="ECO:0000256" key="12">
    <source>
        <dbReference type="ARBA" id="ARBA00047899"/>
    </source>
</evidence>
<dbReference type="Gene3D" id="3.30.200.20">
    <property type="entry name" value="Phosphorylase Kinase, domain 1"/>
    <property type="match status" value="1"/>
</dbReference>
<evidence type="ECO:0000256" key="5">
    <source>
        <dbReference type="ARBA" id="ARBA00022527"/>
    </source>
</evidence>
<dbReference type="Pfam" id="PF00069">
    <property type="entry name" value="Pkinase"/>
    <property type="match status" value="1"/>
</dbReference>
<dbReference type="GO" id="GO:0005524">
    <property type="term" value="F:ATP binding"/>
    <property type="evidence" value="ECO:0007669"/>
    <property type="project" value="UniProtKB-KW"/>
</dbReference>
<evidence type="ECO:0000259" key="15">
    <source>
        <dbReference type="PROSITE" id="PS50011"/>
    </source>
</evidence>
<keyword evidence="17" id="KW-1185">Reference proteome</keyword>
<keyword evidence="4" id="KW-0813">Transport</keyword>
<organism evidence="16 17">
    <name type="scientific">Hemibagrus guttatus</name>
    <dbReference type="NCBI Taxonomy" id="175788"/>
    <lineage>
        <taxon>Eukaryota</taxon>
        <taxon>Metazoa</taxon>
        <taxon>Chordata</taxon>
        <taxon>Craniata</taxon>
        <taxon>Vertebrata</taxon>
        <taxon>Euteleostomi</taxon>
        <taxon>Actinopterygii</taxon>
        <taxon>Neopterygii</taxon>
        <taxon>Teleostei</taxon>
        <taxon>Ostariophysi</taxon>
        <taxon>Siluriformes</taxon>
        <taxon>Bagridae</taxon>
        <taxon>Hemibagrus</taxon>
    </lineage>
</organism>
<comment type="catalytic activity">
    <reaction evidence="12">
        <text>L-threonyl-[protein] + ATP = O-phospho-L-threonyl-[protein] + ADP + H(+)</text>
        <dbReference type="Rhea" id="RHEA:46608"/>
        <dbReference type="Rhea" id="RHEA-COMP:11060"/>
        <dbReference type="Rhea" id="RHEA-COMP:11605"/>
        <dbReference type="ChEBI" id="CHEBI:15378"/>
        <dbReference type="ChEBI" id="CHEBI:30013"/>
        <dbReference type="ChEBI" id="CHEBI:30616"/>
        <dbReference type="ChEBI" id="CHEBI:61977"/>
        <dbReference type="ChEBI" id="CHEBI:456216"/>
        <dbReference type="EC" id="2.7.11.1"/>
    </reaction>
</comment>
<dbReference type="GO" id="GO:0043066">
    <property type="term" value="P:negative regulation of apoptotic process"/>
    <property type="evidence" value="ECO:0007669"/>
    <property type="project" value="TreeGrafter"/>
</dbReference>
<dbReference type="PANTHER" id="PTHR22984">
    <property type="entry name" value="SERINE/THREONINE-PROTEIN KINASE PIM"/>
    <property type="match status" value="1"/>
</dbReference>
<dbReference type="GO" id="GO:0016192">
    <property type="term" value="P:vesicle-mediated transport"/>
    <property type="evidence" value="ECO:0007669"/>
    <property type="project" value="UniProtKB-KW"/>
</dbReference>
<keyword evidence="6" id="KW-0808">Transferase</keyword>
<gene>
    <name evidence="16" type="ORF">QTP70_015378</name>
</gene>
<keyword evidence="9" id="KW-0256">Endoplasmic reticulum</keyword>
<comment type="subcellular location">
    <subcellularLocation>
        <location evidence="1">Endoplasmic reticulum</location>
    </subcellularLocation>
</comment>
<sequence length="657" mass="75271">MNKVNSTVMITTVLLMRNLRRQLECVMNHWCAPLGRLLDTVSAENEQRKAVVKKGDDFSVRRCFNAGNICAPRQFSLVGCQWLFKHRSVLNNSLSLTSRIGQPCFQNCKRVVKTSFEHEDCTPQDEKGPNKKKAPFRGPLMSDKMEKDDLIRFIQGKYQECFQQLNDPDQQMSYFFWLIMELFYKRNGKVMMVEIATVIFKGYRDVRGKLGSVPDKYLVDLCLPLADLLCSNVREEEKRNAVVEMGDDLVSRGRTYAGHICYVVARVELGSRKTFDLIGYNRVPIYQSVPQDVMERTEVYEHAMSLTSGIDQPRFQSFKYLHALKLAMDGHSDQVLEYCEGMVRTIFTMPRHISSYLTENIKLSIDLLRKKAPETEWLLKLCRLLRDIHAFLPAVFINREQPRLSQEFQDTPYTVGELLGKGKCSAVYAGVRKADGRPVALKYVTKTFIESFLGTKPREAELMEMVSKQLRCENVVELLECLDVSTSFVLVLERPSPCVDLQKFCEMQRDNRLSEDVAREIMRQVVQAVGHCMTHGVFHGDLHSKNILVNPDTLEVKLIDFGHSYLVSDFGMMGYSLCIRTLGLLLAEMICGNVYIYSLNQLIKNCSQFVSPECCQLLFMCLTNPMHPPTFNEVLNHNWFRQTLSSSQAPEDPGSSN</sequence>
<evidence type="ECO:0000256" key="3">
    <source>
        <dbReference type="ARBA" id="ARBA00012513"/>
    </source>
</evidence>
<dbReference type="AlphaFoldDB" id="A0AAE0QQG4"/>
<dbReference type="SUPFAM" id="SSF56112">
    <property type="entry name" value="Protein kinase-like (PK-like)"/>
    <property type="match status" value="1"/>
</dbReference>
<dbReference type="PANTHER" id="PTHR22984:SF11">
    <property type="entry name" value="AURORA KINASE-RELATED"/>
    <property type="match status" value="1"/>
</dbReference>
<evidence type="ECO:0000256" key="8">
    <source>
        <dbReference type="ARBA" id="ARBA00022777"/>
    </source>
</evidence>
<dbReference type="GO" id="GO:0007346">
    <property type="term" value="P:regulation of mitotic cell cycle"/>
    <property type="evidence" value="ECO:0007669"/>
    <property type="project" value="TreeGrafter"/>
</dbReference>
<name>A0AAE0QQG4_9TELE</name>
<dbReference type="GO" id="GO:0005783">
    <property type="term" value="C:endoplasmic reticulum"/>
    <property type="evidence" value="ECO:0007669"/>
    <property type="project" value="UniProtKB-SubCell"/>
</dbReference>
<comment type="caution">
    <text evidence="16">The sequence shown here is derived from an EMBL/GenBank/DDBJ whole genome shotgun (WGS) entry which is preliminary data.</text>
</comment>
<dbReference type="InterPro" id="IPR024298">
    <property type="entry name" value="Sec16_Sec23-bd"/>
</dbReference>
<evidence type="ECO:0000256" key="14">
    <source>
        <dbReference type="SAM" id="MobiDB-lite"/>
    </source>
</evidence>